<keyword evidence="3" id="KW-0804">Transcription</keyword>
<proteinExistence type="predicted"/>
<keyword evidence="1" id="KW-0805">Transcription regulation</keyword>
<dbReference type="GO" id="GO:0003700">
    <property type="term" value="F:DNA-binding transcription factor activity"/>
    <property type="evidence" value="ECO:0007669"/>
    <property type="project" value="TreeGrafter"/>
</dbReference>
<organism evidence="6 7">
    <name type="scientific">Xenorhabdus stockiae</name>
    <dbReference type="NCBI Taxonomy" id="351614"/>
    <lineage>
        <taxon>Bacteria</taxon>
        <taxon>Pseudomonadati</taxon>
        <taxon>Pseudomonadota</taxon>
        <taxon>Gammaproteobacteria</taxon>
        <taxon>Enterobacterales</taxon>
        <taxon>Morganellaceae</taxon>
        <taxon>Xenorhabdus</taxon>
    </lineage>
</organism>
<dbReference type="AlphaFoldDB" id="A0A2D0KNY3"/>
<dbReference type="Proteomes" id="UP000222366">
    <property type="component" value="Unassembled WGS sequence"/>
</dbReference>
<name>A0A2D0KNY3_9GAMM</name>
<dbReference type="GO" id="GO:0000976">
    <property type="term" value="F:transcription cis-regulatory region binding"/>
    <property type="evidence" value="ECO:0007669"/>
    <property type="project" value="TreeGrafter"/>
</dbReference>
<reference evidence="6 7" key="1">
    <citation type="journal article" date="2017" name="Nat. Microbiol.">
        <title>Natural product diversity associated with the nematode symbionts Photorhabdus and Xenorhabdus.</title>
        <authorList>
            <person name="Tobias N.J."/>
            <person name="Wolff H."/>
            <person name="Djahanschiri B."/>
            <person name="Grundmann F."/>
            <person name="Kronenwerth M."/>
            <person name="Shi Y.M."/>
            <person name="Simonyi S."/>
            <person name="Grun P."/>
            <person name="Shapiro-Ilan D."/>
            <person name="Pidot S.J."/>
            <person name="Stinear T.P."/>
            <person name="Ebersberger I."/>
            <person name="Bode H.B."/>
        </authorList>
    </citation>
    <scope>NUCLEOTIDE SEQUENCE [LARGE SCALE GENOMIC DNA]</scope>
    <source>
        <strain evidence="6 7">DSM 17904</strain>
    </source>
</reference>
<evidence type="ECO:0000313" key="7">
    <source>
        <dbReference type="Proteomes" id="UP000222366"/>
    </source>
</evidence>
<dbReference type="InterPro" id="IPR050109">
    <property type="entry name" value="HTH-type_TetR-like_transc_reg"/>
</dbReference>
<feature type="DNA-binding region" description="H-T-H motif" evidence="4">
    <location>
        <begin position="37"/>
        <end position="56"/>
    </location>
</feature>
<dbReference type="InterPro" id="IPR011075">
    <property type="entry name" value="TetR_C"/>
</dbReference>
<dbReference type="Pfam" id="PF16859">
    <property type="entry name" value="TetR_C_11"/>
    <property type="match status" value="1"/>
</dbReference>
<dbReference type="Pfam" id="PF00440">
    <property type="entry name" value="TetR_N"/>
    <property type="match status" value="1"/>
</dbReference>
<keyword evidence="2 4" id="KW-0238">DNA-binding</keyword>
<dbReference type="Gene3D" id="1.10.357.10">
    <property type="entry name" value="Tetracycline Repressor, domain 2"/>
    <property type="match status" value="1"/>
</dbReference>
<evidence type="ECO:0000256" key="4">
    <source>
        <dbReference type="PROSITE-ProRule" id="PRU00335"/>
    </source>
</evidence>
<dbReference type="InterPro" id="IPR001647">
    <property type="entry name" value="HTH_TetR"/>
</dbReference>
<evidence type="ECO:0000256" key="3">
    <source>
        <dbReference type="ARBA" id="ARBA00023163"/>
    </source>
</evidence>
<dbReference type="PANTHER" id="PTHR30055">
    <property type="entry name" value="HTH-TYPE TRANSCRIPTIONAL REGULATOR RUTR"/>
    <property type="match status" value="1"/>
</dbReference>
<dbReference type="PANTHER" id="PTHR30055:SF148">
    <property type="entry name" value="TETR-FAMILY TRANSCRIPTIONAL REGULATOR"/>
    <property type="match status" value="1"/>
</dbReference>
<dbReference type="EMBL" id="NJAJ01000019">
    <property type="protein sequence ID" value="PHM65154.1"/>
    <property type="molecule type" value="Genomic_DNA"/>
</dbReference>
<gene>
    <name evidence="6" type="ORF">Xsto_02302</name>
</gene>
<dbReference type="InterPro" id="IPR009057">
    <property type="entry name" value="Homeodomain-like_sf"/>
</dbReference>
<comment type="caution">
    <text evidence="6">The sequence shown here is derived from an EMBL/GenBank/DDBJ whole genome shotgun (WGS) entry which is preliminary data.</text>
</comment>
<accession>A0A2D0KNY3</accession>
<protein>
    <submittedName>
        <fullName evidence="6">Putative HTH-type transcriptional regulator</fullName>
    </submittedName>
</protein>
<evidence type="ECO:0000256" key="1">
    <source>
        <dbReference type="ARBA" id="ARBA00023015"/>
    </source>
</evidence>
<evidence type="ECO:0000256" key="2">
    <source>
        <dbReference type="ARBA" id="ARBA00023125"/>
    </source>
</evidence>
<keyword evidence="7" id="KW-1185">Reference proteome</keyword>
<dbReference type="Gene3D" id="1.10.10.60">
    <property type="entry name" value="Homeodomain-like"/>
    <property type="match status" value="1"/>
</dbReference>
<dbReference type="SUPFAM" id="SSF46689">
    <property type="entry name" value="Homeodomain-like"/>
    <property type="match status" value="1"/>
</dbReference>
<dbReference type="InterPro" id="IPR036271">
    <property type="entry name" value="Tet_transcr_reg_TetR-rel_C_sf"/>
</dbReference>
<dbReference type="PROSITE" id="PS50977">
    <property type="entry name" value="HTH_TETR_2"/>
    <property type="match status" value="1"/>
</dbReference>
<evidence type="ECO:0000313" key="6">
    <source>
        <dbReference type="EMBL" id="PHM65154.1"/>
    </source>
</evidence>
<evidence type="ECO:0000259" key="5">
    <source>
        <dbReference type="PROSITE" id="PS50977"/>
    </source>
</evidence>
<feature type="domain" description="HTH tetR-type" evidence="5">
    <location>
        <begin position="14"/>
        <end position="74"/>
    </location>
</feature>
<dbReference type="SUPFAM" id="SSF48498">
    <property type="entry name" value="Tetracyclin repressor-like, C-terminal domain"/>
    <property type="match status" value="1"/>
</dbReference>
<sequence>MTHRAAPRPGGRSARVQAAVHQAVRELQQELSRTELTVPAIAARAGVTPSTIYRRWGDLSQLLADVAVEELRPDHSPVETGSFRTDLLTWLEQYFEEMASEPGRAMLRDVLGTPGHEYAGKCDGCIRQQIEAICQRAQEKGEKPMSVDLIISGVVAPLMYRILFANDPPTSEQIHTFFEQLEAR</sequence>